<gene>
    <name evidence="2" type="primary">LOC115223955</name>
</gene>
<protein>
    <submittedName>
        <fullName evidence="2">Uncharacterized protein LOC115223955 isoform X2</fullName>
    </submittedName>
</protein>
<evidence type="ECO:0000313" key="2">
    <source>
        <dbReference type="RefSeq" id="XP_029650569.2"/>
    </source>
</evidence>
<proteinExistence type="predicted"/>
<accession>A0A6P7TGJ8</accession>
<keyword evidence="1" id="KW-1185">Reference proteome</keyword>
<name>A0A6P7TGJ8_9MOLL</name>
<sequence>MSGFFDITRHIPIGTYANIITKGYSRADTCYPTNQNLFLFGQCSSVSEYRNAFVKKKFPTKVDTDRKRGNPLKQMGSGFDPVIQQSCYQQDYLPTRISPKSLGLLQRKRVMHSGAQFDKFSRRVGGDVETTTTHSQDYLNPHRHTYHWPPLTIYKQKKLLLGNLKNLAQPTKSIYQSDFHGYPSHLTINTRFAMRSVPDSHMTPRGDIDFDTCYQLAYKDRRRVPISRRIRS</sequence>
<reference evidence="2" key="1">
    <citation type="submission" date="2025-08" db="UniProtKB">
        <authorList>
            <consortium name="RefSeq"/>
        </authorList>
    </citation>
    <scope>IDENTIFICATION</scope>
</reference>
<organism evidence="1 2">
    <name type="scientific">Octopus sinensis</name>
    <name type="common">East Asian common octopus</name>
    <dbReference type="NCBI Taxonomy" id="2607531"/>
    <lineage>
        <taxon>Eukaryota</taxon>
        <taxon>Metazoa</taxon>
        <taxon>Spiralia</taxon>
        <taxon>Lophotrochozoa</taxon>
        <taxon>Mollusca</taxon>
        <taxon>Cephalopoda</taxon>
        <taxon>Coleoidea</taxon>
        <taxon>Octopodiformes</taxon>
        <taxon>Octopoda</taxon>
        <taxon>Incirrata</taxon>
        <taxon>Octopodidae</taxon>
        <taxon>Octopus</taxon>
    </lineage>
</organism>
<dbReference type="AlphaFoldDB" id="A0A6P7TGJ8"/>
<dbReference type="RefSeq" id="XP_029650569.2">
    <property type="nucleotide sequence ID" value="XM_029794709.2"/>
</dbReference>
<evidence type="ECO:0000313" key="1">
    <source>
        <dbReference type="Proteomes" id="UP000515154"/>
    </source>
</evidence>
<dbReference type="KEGG" id="osn:115223955"/>
<dbReference type="Proteomes" id="UP000515154">
    <property type="component" value="Linkage group LG2"/>
</dbReference>